<keyword evidence="3 7" id="KW-0694">RNA-binding</keyword>
<evidence type="ECO:0000256" key="2">
    <source>
        <dbReference type="ARBA" id="ARBA00022730"/>
    </source>
</evidence>
<dbReference type="InterPro" id="IPR019926">
    <property type="entry name" value="Ribosomal_uL3_CS"/>
</dbReference>
<proteinExistence type="inferred from homology"/>
<dbReference type="GO" id="GO:0006412">
    <property type="term" value="P:translation"/>
    <property type="evidence" value="ECO:0007669"/>
    <property type="project" value="UniProtKB-UniRule"/>
</dbReference>
<organism evidence="10 11">
    <name type="scientific">Spirochaeta lutea</name>
    <dbReference type="NCBI Taxonomy" id="1480694"/>
    <lineage>
        <taxon>Bacteria</taxon>
        <taxon>Pseudomonadati</taxon>
        <taxon>Spirochaetota</taxon>
        <taxon>Spirochaetia</taxon>
        <taxon>Spirochaetales</taxon>
        <taxon>Spirochaetaceae</taxon>
        <taxon>Spirochaeta</taxon>
    </lineage>
</organism>
<gene>
    <name evidence="7" type="primary">rplC</name>
    <name evidence="10" type="ORF">DC28_14355</name>
</gene>
<evidence type="ECO:0000256" key="9">
    <source>
        <dbReference type="RuleBase" id="RU003906"/>
    </source>
</evidence>
<comment type="function">
    <text evidence="7 9">One of the primary rRNA binding proteins, it binds directly near the 3'-end of the 23S rRNA, where it nucleates assembly of the 50S subunit.</text>
</comment>
<keyword evidence="5 7" id="KW-0687">Ribonucleoprotein</keyword>
<evidence type="ECO:0000256" key="8">
    <source>
        <dbReference type="RuleBase" id="RU003905"/>
    </source>
</evidence>
<evidence type="ECO:0000256" key="3">
    <source>
        <dbReference type="ARBA" id="ARBA00022884"/>
    </source>
</evidence>
<evidence type="ECO:0000313" key="11">
    <source>
        <dbReference type="Proteomes" id="UP000029692"/>
    </source>
</evidence>
<comment type="caution">
    <text evidence="10">The sequence shown here is derived from an EMBL/GenBank/DDBJ whole genome shotgun (WGS) entry which is preliminary data.</text>
</comment>
<comment type="subunit">
    <text evidence="7 9">Part of the 50S ribosomal subunit. Forms a cluster with proteins L14 and L19.</text>
</comment>
<dbReference type="EMBL" id="JNUP01000072">
    <property type="protein sequence ID" value="KGE70690.1"/>
    <property type="molecule type" value="Genomic_DNA"/>
</dbReference>
<dbReference type="InterPro" id="IPR000597">
    <property type="entry name" value="Ribosomal_uL3"/>
</dbReference>
<dbReference type="InterPro" id="IPR019927">
    <property type="entry name" value="Ribosomal_uL3_bac/org-type"/>
</dbReference>
<sequence length="207" mass="22542">MIGLIGKKVGMTQVFDEKGKVTPVTVVRVEPNLVIGHRVPDRDGYSAVILGTDEMKESRAAKPYSGQFKDGAKPQKCLIEMRDFEKDTNPGDVLGVELFEDVSFIDVTGTSKGKGTQGVMKRWGFGGGRKTHGSKFHRENGSTGQSAYPSKTIKGLKMSGRMGFDRVTVQNLRVVKVDAEKQVILVKGAVPGRKNTYLVLAKAKKKG</sequence>
<comment type="similarity">
    <text evidence="1 7 8">Belongs to the universal ribosomal protein uL3 family.</text>
</comment>
<dbReference type="RefSeq" id="WP_037550046.1">
    <property type="nucleotide sequence ID" value="NZ_JNUP01000072.1"/>
</dbReference>
<dbReference type="OrthoDB" id="9806135at2"/>
<dbReference type="GO" id="GO:0003735">
    <property type="term" value="F:structural constituent of ribosome"/>
    <property type="evidence" value="ECO:0007669"/>
    <property type="project" value="UniProtKB-UniRule"/>
</dbReference>
<protein>
    <recommendedName>
        <fullName evidence="6 7">Large ribosomal subunit protein uL3</fullName>
    </recommendedName>
</protein>
<reference evidence="10 11" key="1">
    <citation type="submission" date="2014-05" db="EMBL/GenBank/DDBJ databases">
        <title>De novo Genome Sequence of Spirocheata sp.</title>
        <authorList>
            <person name="Shivani Y."/>
            <person name="Subhash Y."/>
            <person name="Tushar L."/>
            <person name="Sasikala C."/>
            <person name="Ramana C.V."/>
        </authorList>
    </citation>
    <scope>NUCLEOTIDE SEQUENCE [LARGE SCALE GENOMIC DNA]</scope>
    <source>
        <strain evidence="10 11">JC230</strain>
    </source>
</reference>
<dbReference type="NCBIfam" id="TIGR03625">
    <property type="entry name" value="L3_bact"/>
    <property type="match status" value="1"/>
</dbReference>
<dbReference type="Gene3D" id="2.40.30.10">
    <property type="entry name" value="Translation factors"/>
    <property type="match status" value="2"/>
</dbReference>
<dbReference type="PROSITE" id="PS00474">
    <property type="entry name" value="RIBOSOMAL_L3"/>
    <property type="match status" value="1"/>
</dbReference>
<dbReference type="AlphaFoldDB" id="A0A098QS36"/>
<dbReference type="SUPFAM" id="SSF50447">
    <property type="entry name" value="Translation proteins"/>
    <property type="match status" value="1"/>
</dbReference>
<dbReference type="HAMAP" id="MF_01325_B">
    <property type="entry name" value="Ribosomal_uL3_B"/>
    <property type="match status" value="1"/>
</dbReference>
<dbReference type="PANTHER" id="PTHR11229:SF16">
    <property type="entry name" value="LARGE RIBOSOMAL SUBUNIT PROTEIN UL3C"/>
    <property type="match status" value="1"/>
</dbReference>
<evidence type="ECO:0000256" key="6">
    <source>
        <dbReference type="ARBA" id="ARBA00035243"/>
    </source>
</evidence>
<accession>A0A098QS36</accession>
<dbReference type="eggNOG" id="COG0087">
    <property type="taxonomic scope" value="Bacteria"/>
</dbReference>
<dbReference type="GO" id="GO:0019843">
    <property type="term" value="F:rRNA binding"/>
    <property type="evidence" value="ECO:0007669"/>
    <property type="project" value="UniProtKB-UniRule"/>
</dbReference>
<evidence type="ECO:0000256" key="1">
    <source>
        <dbReference type="ARBA" id="ARBA00006540"/>
    </source>
</evidence>
<keyword evidence="2 7" id="KW-0699">rRNA-binding</keyword>
<evidence type="ECO:0000256" key="5">
    <source>
        <dbReference type="ARBA" id="ARBA00023274"/>
    </source>
</evidence>
<dbReference type="Pfam" id="PF00297">
    <property type="entry name" value="Ribosomal_L3"/>
    <property type="match status" value="1"/>
</dbReference>
<dbReference type="InterPro" id="IPR009000">
    <property type="entry name" value="Transl_B-barrel_sf"/>
</dbReference>
<name>A0A098QS36_9SPIO</name>
<evidence type="ECO:0000256" key="7">
    <source>
        <dbReference type="HAMAP-Rule" id="MF_01325"/>
    </source>
</evidence>
<dbReference type="FunFam" id="2.40.30.10:FF:000004">
    <property type="entry name" value="50S ribosomal protein L3"/>
    <property type="match status" value="1"/>
</dbReference>
<dbReference type="PANTHER" id="PTHR11229">
    <property type="entry name" value="50S RIBOSOMAL PROTEIN L3"/>
    <property type="match status" value="1"/>
</dbReference>
<keyword evidence="11" id="KW-1185">Reference proteome</keyword>
<keyword evidence="4 7" id="KW-0689">Ribosomal protein</keyword>
<dbReference type="GO" id="GO:0022625">
    <property type="term" value="C:cytosolic large ribosomal subunit"/>
    <property type="evidence" value="ECO:0007669"/>
    <property type="project" value="TreeGrafter"/>
</dbReference>
<evidence type="ECO:0000256" key="4">
    <source>
        <dbReference type="ARBA" id="ARBA00022980"/>
    </source>
</evidence>
<dbReference type="Proteomes" id="UP000029692">
    <property type="component" value="Unassembled WGS sequence"/>
</dbReference>
<dbReference type="STRING" id="1480694.DC28_14355"/>
<evidence type="ECO:0000313" key="10">
    <source>
        <dbReference type="EMBL" id="KGE70690.1"/>
    </source>
</evidence>